<evidence type="ECO:0000313" key="4">
    <source>
        <dbReference type="Proteomes" id="UP000050482"/>
    </source>
</evidence>
<dbReference type="EMBL" id="LJCO01000033">
    <property type="protein sequence ID" value="KPV44467.1"/>
    <property type="molecule type" value="Genomic_DNA"/>
</dbReference>
<dbReference type="STRING" id="471514.AN477_07645"/>
<dbReference type="PANTHER" id="PTHR46390">
    <property type="entry name" value="MANNOSE-1-PHOSPHATE GUANYLYLTRANSFERASE"/>
    <property type="match status" value="1"/>
</dbReference>
<keyword evidence="3" id="KW-0548">Nucleotidyltransferase</keyword>
<feature type="domain" description="Nucleotidyl transferase" evidence="1">
    <location>
        <begin position="4"/>
        <end position="265"/>
    </location>
</feature>
<dbReference type="Proteomes" id="UP000050482">
    <property type="component" value="Unassembled WGS sequence"/>
</dbReference>
<organism evidence="3 4">
    <name type="scientific">Alicyclobacillus ferrooxydans</name>
    <dbReference type="NCBI Taxonomy" id="471514"/>
    <lineage>
        <taxon>Bacteria</taxon>
        <taxon>Bacillati</taxon>
        <taxon>Bacillota</taxon>
        <taxon>Bacilli</taxon>
        <taxon>Bacillales</taxon>
        <taxon>Alicyclobacillaceae</taxon>
        <taxon>Alicyclobacillus</taxon>
    </lineage>
</organism>
<dbReference type="InterPro" id="IPR051161">
    <property type="entry name" value="Mannose-6P_isomerase_type2"/>
</dbReference>
<keyword evidence="3" id="KW-0808">Transferase</keyword>
<reference evidence="3 4" key="1">
    <citation type="submission" date="2015-09" db="EMBL/GenBank/DDBJ databases">
        <title>Draft genome sequence of Alicyclobacillus ferrooxydans DSM 22381.</title>
        <authorList>
            <person name="Hemp J."/>
        </authorList>
    </citation>
    <scope>NUCLEOTIDE SEQUENCE [LARGE SCALE GENOMIC DNA]</scope>
    <source>
        <strain evidence="3 4">TC-34</strain>
    </source>
</reference>
<proteinExistence type="predicted"/>
<dbReference type="PATRIC" id="fig|471514.4.peg.3789"/>
<dbReference type="SUPFAM" id="SSF53448">
    <property type="entry name" value="Nucleotide-diphospho-sugar transferases"/>
    <property type="match status" value="1"/>
</dbReference>
<evidence type="ECO:0000259" key="2">
    <source>
        <dbReference type="Pfam" id="PF01050"/>
    </source>
</evidence>
<dbReference type="InterPro" id="IPR001538">
    <property type="entry name" value="Man6P_isomerase-2_C"/>
</dbReference>
<evidence type="ECO:0000313" key="3">
    <source>
        <dbReference type="EMBL" id="KPV44467.1"/>
    </source>
</evidence>
<gene>
    <name evidence="3" type="ORF">AN477_07645</name>
</gene>
<dbReference type="InterPro" id="IPR011051">
    <property type="entry name" value="RmlC_Cupin_sf"/>
</dbReference>
<dbReference type="InterPro" id="IPR014710">
    <property type="entry name" value="RmlC-like_jellyroll"/>
</dbReference>
<protein>
    <submittedName>
        <fullName evidence="3">Mannose-1-phosphate guanylyltransferase</fullName>
    </submittedName>
</protein>
<evidence type="ECO:0000259" key="1">
    <source>
        <dbReference type="Pfam" id="PF00483"/>
    </source>
</evidence>
<dbReference type="Pfam" id="PF01050">
    <property type="entry name" value="MannoseP_isomer"/>
    <property type="match status" value="1"/>
</dbReference>
<accession>A0A0P9CXI3</accession>
<sequence length="455" mass="51212">MRIILLSGGSGKRLWPMSNDSRSKQFLRVLRGPDGERVSMVQRVWAQLGKVGLQEHAYICASRAQHDMIDAQVGDVPFIEEPMRRDTFPAIALASTYLRSVGASNDEVVAVIPVDHYVEDVYFERIAQLEAVLRDSDADLALLGVTPTEPTSKFGYIRVIAEDTGHNWRRVQSFVEKPPEETAKALITEGALWNCGVFCFRLGFITGLLESRGLPSDYPEFRDRFSELPKRSFDYEVVEQTHSIVACAYEGTWKDLGTWGSLSEEMDSPFIGMGDAVSCDGTHVVNELGVPVVTMGLQNAIVVTTPDGILVADKQESAHLKDVISNYDERPMYEERKWGSHRVLDLQKLDDGTEVLTKSIELRPGGLISYQKHLRRSEVWTIIDGFGELALDSRIISVSAGDVIRIYPEQWHAIRTANGLKFIEVQRGPVLVEEDIIRRYLTWDEILQHCEMGIR</sequence>
<dbReference type="AlphaFoldDB" id="A0A0P9CXI3"/>
<dbReference type="CDD" id="cd02213">
    <property type="entry name" value="cupin_PMI_typeII_C"/>
    <property type="match status" value="1"/>
</dbReference>
<dbReference type="GO" id="GO:0004475">
    <property type="term" value="F:mannose-1-phosphate guanylyltransferase (GTP) activity"/>
    <property type="evidence" value="ECO:0007669"/>
    <property type="project" value="TreeGrafter"/>
</dbReference>
<dbReference type="Gene3D" id="3.90.550.10">
    <property type="entry name" value="Spore Coat Polysaccharide Biosynthesis Protein SpsA, Chain A"/>
    <property type="match status" value="1"/>
</dbReference>
<comment type="caution">
    <text evidence="3">The sequence shown here is derived from an EMBL/GenBank/DDBJ whole genome shotgun (WGS) entry which is preliminary data.</text>
</comment>
<dbReference type="GO" id="GO:0009298">
    <property type="term" value="P:GDP-mannose biosynthetic process"/>
    <property type="evidence" value="ECO:0007669"/>
    <property type="project" value="TreeGrafter"/>
</dbReference>
<dbReference type="SUPFAM" id="SSF51182">
    <property type="entry name" value="RmlC-like cupins"/>
    <property type="match status" value="1"/>
</dbReference>
<dbReference type="OrthoDB" id="9806359at2"/>
<dbReference type="PANTHER" id="PTHR46390:SF1">
    <property type="entry name" value="MANNOSE-1-PHOSPHATE GUANYLYLTRANSFERASE"/>
    <property type="match status" value="1"/>
</dbReference>
<dbReference type="InterPro" id="IPR005835">
    <property type="entry name" value="NTP_transferase_dom"/>
</dbReference>
<dbReference type="GO" id="GO:0005976">
    <property type="term" value="P:polysaccharide metabolic process"/>
    <property type="evidence" value="ECO:0007669"/>
    <property type="project" value="InterPro"/>
</dbReference>
<dbReference type="Pfam" id="PF00483">
    <property type="entry name" value="NTP_transferase"/>
    <property type="match status" value="1"/>
</dbReference>
<name>A0A0P9CXI3_9BACL</name>
<feature type="domain" description="Mannose-6-phosphate isomerase type II C-terminal" evidence="2">
    <location>
        <begin position="336"/>
        <end position="438"/>
    </location>
</feature>
<keyword evidence="4" id="KW-1185">Reference proteome</keyword>
<dbReference type="InterPro" id="IPR029044">
    <property type="entry name" value="Nucleotide-diphossugar_trans"/>
</dbReference>
<dbReference type="Gene3D" id="2.60.120.10">
    <property type="entry name" value="Jelly Rolls"/>
    <property type="match status" value="1"/>
</dbReference>
<dbReference type="RefSeq" id="WP_054968567.1">
    <property type="nucleotide sequence ID" value="NZ_LJCO01000033.1"/>
</dbReference>